<dbReference type="AlphaFoldDB" id="A0A2P2Q7Q6"/>
<dbReference type="EMBL" id="GGEC01082542">
    <property type="protein sequence ID" value="MBX63026.1"/>
    <property type="molecule type" value="Transcribed_RNA"/>
</dbReference>
<accession>A0A2P2Q7Q6</accession>
<sequence length="42" mass="4821">MSTKGQISIKIHTIIKINCKKKQYNSPFNNDILTNEKSPQLC</sequence>
<organism evidence="1">
    <name type="scientific">Rhizophora mucronata</name>
    <name type="common">Asiatic mangrove</name>
    <dbReference type="NCBI Taxonomy" id="61149"/>
    <lineage>
        <taxon>Eukaryota</taxon>
        <taxon>Viridiplantae</taxon>
        <taxon>Streptophyta</taxon>
        <taxon>Embryophyta</taxon>
        <taxon>Tracheophyta</taxon>
        <taxon>Spermatophyta</taxon>
        <taxon>Magnoliopsida</taxon>
        <taxon>eudicotyledons</taxon>
        <taxon>Gunneridae</taxon>
        <taxon>Pentapetalae</taxon>
        <taxon>rosids</taxon>
        <taxon>fabids</taxon>
        <taxon>Malpighiales</taxon>
        <taxon>Rhizophoraceae</taxon>
        <taxon>Rhizophora</taxon>
    </lineage>
</organism>
<reference evidence="1" key="1">
    <citation type="submission" date="2018-02" db="EMBL/GenBank/DDBJ databases">
        <title>Rhizophora mucronata_Transcriptome.</title>
        <authorList>
            <person name="Meera S.P."/>
            <person name="Sreeshan A."/>
            <person name="Augustine A."/>
        </authorList>
    </citation>
    <scope>NUCLEOTIDE SEQUENCE</scope>
    <source>
        <tissue evidence="1">Leaf</tissue>
    </source>
</reference>
<evidence type="ECO:0000313" key="1">
    <source>
        <dbReference type="EMBL" id="MBX63026.1"/>
    </source>
</evidence>
<protein>
    <submittedName>
        <fullName evidence="1">Uncharacterized protein</fullName>
    </submittedName>
</protein>
<proteinExistence type="predicted"/>
<name>A0A2P2Q7Q6_RHIMU</name>